<dbReference type="GeneID" id="74943095"/>
<dbReference type="Proteomes" id="UP001057580">
    <property type="component" value="Chromosome"/>
</dbReference>
<dbReference type="KEGG" id="ssai:N0B31_11695"/>
<gene>
    <name evidence="2" type="ORF">N0B31_11695</name>
</gene>
<evidence type="ECO:0000313" key="2">
    <source>
        <dbReference type="EMBL" id="UWM52814.1"/>
    </source>
</evidence>
<protein>
    <submittedName>
        <fullName evidence="2">Uncharacterized protein</fullName>
    </submittedName>
</protein>
<name>A0A9E7QZC1_9EURY</name>
<keyword evidence="1" id="KW-0812">Transmembrane</keyword>
<organism evidence="2 3">
    <name type="scientific">Salinirubellus salinus</name>
    <dbReference type="NCBI Taxonomy" id="1364945"/>
    <lineage>
        <taxon>Archaea</taxon>
        <taxon>Methanobacteriati</taxon>
        <taxon>Methanobacteriota</taxon>
        <taxon>Stenosarchaea group</taxon>
        <taxon>Halobacteria</taxon>
        <taxon>Halobacteriales</taxon>
        <taxon>Natronomonadaceae</taxon>
        <taxon>Salinirubellus</taxon>
    </lineage>
</organism>
<dbReference type="AlphaFoldDB" id="A0A9E7QZC1"/>
<dbReference type="EMBL" id="CP104003">
    <property type="protein sequence ID" value="UWM52814.1"/>
    <property type="molecule type" value="Genomic_DNA"/>
</dbReference>
<sequence length="130" mass="13800">MSDATTERYRPGACNIGARERRRRYRLAAGALLAAVGYLAVVVVTGLPAVFALGAFVPLSLGCEWCLQGRRSFCATLGFSGRYAFPGARGTVPDGDARQADRRYAFRLTILGLLAGGVLTLGTYVALLLA</sequence>
<proteinExistence type="predicted"/>
<keyword evidence="3" id="KW-1185">Reference proteome</keyword>
<evidence type="ECO:0000313" key="3">
    <source>
        <dbReference type="Proteomes" id="UP001057580"/>
    </source>
</evidence>
<feature type="transmembrane region" description="Helical" evidence="1">
    <location>
        <begin position="25"/>
        <end position="43"/>
    </location>
</feature>
<dbReference type="RefSeq" id="WP_260591809.1">
    <property type="nucleotide sequence ID" value="NZ_CP104003.1"/>
</dbReference>
<reference evidence="2" key="1">
    <citation type="submission" date="2022-09" db="EMBL/GenBank/DDBJ databases">
        <title>Diverse halophilic archaea isolated from saline environments.</title>
        <authorList>
            <person name="Cui H.-L."/>
        </authorList>
    </citation>
    <scope>NUCLEOTIDE SEQUENCE</scope>
    <source>
        <strain evidence="2">ZS-35-S2</strain>
    </source>
</reference>
<evidence type="ECO:0000256" key="1">
    <source>
        <dbReference type="SAM" id="Phobius"/>
    </source>
</evidence>
<accession>A0A9E7QZC1</accession>
<keyword evidence="1" id="KW-1133">Transmembrane helix</keyword>
<feature type="transmembrane region" description="Helical" evidence="1">
    <location>
        <begin position="108"/>
        <end position="129"/>
    </location>
</feature>
<keyword evidence="1" id="KW-0472">Membrane</keyword>